<protein>
    <submittedName>
        <fullName evidence="7">Serine/threonine-protein kinase PrkC</fullName>
        <ecNumber evidence="7">2.7.11.1</ecNumber>
    </submittedName>
</protein>
<keyword evidence="1 7" id="KW-0808">Transferase</keyword>
<dbReference type="RefSeq" id="WP_146512465.1">
    <property type="nucleotide sequence ID" value="NZ_SIHI01000071.1"/>
</dbReference>
<dbReference type="GO" id="GO:0005524">
    <property type="term" value="F:ATP binding"/>
    <property type="evidence" value="ECO:0007669"/>
    <property type="project" value="UniProtKB-KW"/>
</dbReference>
<feature type="region of interest" description="Disordered" evidence="5">
    <location>
        <begin position="47"/>
        <end position="83"/>
    </location>
</feature>
<dbReference type="PANTHER" id="PTHR43289:SF6">
    <property type="entry name" value="SERINE_THREONINE-PROTEIN KINASE NEKL-3"/>
    <property type="match status" value="1"/>
</dbReference>
<dbReference type="OrthoDB" id="6111975at2"/>
<evidence type="ECO:0000259" key="6">
    <source>
        <dbReference type="PROSITE" id="PS50011"/>
    </source>
</evidence>
<evidence type="ECO:0000256" key="3">
    <source>
        <dbReference type="ARBA" id="ARBA00022777"/>
    </source>
</evidence>
<keyword evidence="3 7" id="KW-0418">Kinase</keyword>
<dbReference type="AlphaFoldDB" id="A0A5C5VAW8"/>
<keyword evidence="8" id="KW-1185">Reference proteome</keyword>
<dbReference type="SUPFAM" id="SSF56112">
    <property type="entry name" value="Protein kinase-like (PK-like)"/>
    <property type="match status" value="1"/>
</dbReference>
<dbReference type="PANTHER" id="PTHR43289">
    <property type="entry name" value="MITOGEN-ACTIVATED PROTEIN KINASE KINASE KINASE 20-RELATED"/>
    <property type="match status" value="1"/>
</dbReference>
<dbReference type="InterPro" id="IPR000719">
    <property type="entry name" value="Prot_kinase_dom"/>
</dbReference>
<evidence type="ECO:0000313" key="8">
    <source>
        <dbReference type="Proteomes" id="UP000317243"/>
    </source>
</evidence>
<dbReference type="Gene3D" id="3.30.200.20">
    <property type="entry name" value="Phosphorylase Kinase, domain 1"/>
    <property type="match status" value="1"/>
</dbReference>
<evidence type="ECO:0000313" key="7">
    <source>
        <dbReference type="EMBL" id="TWT35097.1"/>
    </source>
</evidence>
<proteinExistence type="predicted"/>
<name>A0A5C5VAW8_9PLAN</name>
<evidence type="ECO:0000256" key="1">
    <source>
        <dbReference type="ARBA" id="ARBA00022679"/>
    </source>
</evidence>
<dbReference type="InterPro" id="IPR011009">
    <property type="entry name" value="Kinase-like_dom_sf"/>
</dbReference>
<comment type="caution">
    <text evidence="7">The sequence shown here is derived from an EMBL/GenBank/DDBJ whole genome shotgun (WGS) entry which is preliminary data.</text>
</comment>
<evidence type="ECO:0000256" key="5">
    <source>
        <dbReference type="SAM" id="MobiDB-lite"/>
    </source>
</evidence>
<reference evidence="7 8" key="1">
    <citation type="submission" date="2019-02" db="EMBL/GenBank/DDBJ databases">
        <title>Deep-cultivation of Planctomycetes and their phenomic and genomic characterization uncovers novel biology.</title>
        <authorList>
            <person name="Wiegand S."/>
            <person name="Jogler M."/>
            <person name="Boedeker C."/>
            <person name="Pinto D."/>
            <person name="Vollmers J."/>
            <person name="Rivas-Marin E."/>
            <person name="Kohn T."/>
            <person name="Peeters S.H."/>
            <person name="Heuer A."/>
            <person name="Rast P."/>
            <person name="Oberbeckmann S."/>
            <person name="Bunk B."/>
            <person name="Jeske O."/>
            <person name="Meyerdierks A."/>
            <person name="Storesund J.E."/>
            <person name="Kallscheuer N."/>
            <person name="Luecker S."/>
            <person name="Lage O.M."/>
            <person name="Pohl T."/>
            <person name="Merkel B.J."/>
            <person name="Hornburger P."/>
            <person name="Mueller R.-W."/>
            <person name="Bruemmer F."/>
            <person name="Labrenz M."/>
            <person name="Spormann A.M."/>
            <person name="Op Den Camp H."/>
            <person name="Overmann J."/>
            <person name="Amann R."/>
            <person name="Jetten M.S.M."/>
            <person name="Mascher T."/>
            <person name="Medema M.H."/>
            <person name="Devos D.P."/>
            <person name="Kaster A.-K."/>
            <person name="Ovreas L."/>
            <person name="Rohde M."/>
            <person name="Galperin M.Y."/>
            <person name="Jogler C."/>
        </authorList>
    </citation>
    <scope>NUCLEOTIDE SEQUENCE [LARGE SCALE GENOMIC DNA]</scope>
    <source>
        <strain evidence="7 8">KOR42</strain>
    </source>
</reference>
<dbReference type="Pfam" id="PF00069">
    <property type="entry name" value="Pkinase"/>
    <property type="match status" value="1"/>
</dbReference>
<feature type="domain" description="Protein kinase" evidence="6">
    <location>
        <begin position="155"/>
        <end position="249"/>
    </location>
</feature>
<evidence type="ECO:0000256" key="4">
    <source>
        <dbReference type="ARBA" id="ARBA00022840"/>
    </source>
</evidence>
<keyword evidence="2" id="KW-0547">Nucleotide-binding</keyword>
<keyword evidence="4" id="KW-0067">ATP-binding</keyword>
<dbReference type="Proteomes" id="UP000317243">
    <property type="component" value="Unassembled WGS sequence"/>
</dbReference>
<evidence type="ECO:0000256" key="2">
    <source>
        <dbReference type="ARBA" id="ARBA00022741"/>
    </source>
</evidence>
<sequence>MTKNRAGLVRQLYQDARKQPDETRDQWLVRHCQDDSGLVREVQSLLSQNGSSEDAPIGKKGNSPATTIMSESEEDSSGYEEQSVARDREHFLLKLSEVGILSEDELQEISAPDADCDAPLGPRELAAQLISNGKLTKYQANALLKGQPELLIDKYLIIDLLDVGGMGMVFKALHRPMNRIVAVKMISPKLLSSPDQVKRFQREVRLAATLEHPNIVRSYDADQSNGAHFLVMEFVRGQNLSKLVNKRDH</sequence>
<organism evidence="7 8">
    <name type="scientific">Thalassoglobus neptunius</name>
    <dbReference type="NCBI Taxonomy" id="1938619"/>
    <lineage>
        <taxon>Bacteria</taxon>
        <taxon>Pseudomonadati</taxon>
        <taxon>Planctomycetota</taxon>
        <taxon>Planctomycetia</taxon>
        <taxon>Planctomycetales</taxon>
        <taxon>Planctomycetaceae</taxon>
        <taxon>Thalassoglobus</taxon>
    </lineage>
</organism>
<accession>A0A5C5VAW8</accession>
<gene>
    <name evidence="7" type="primary">prkC_17</name>
    <name evidence="7" type="ORF">KOR42_51920</name>
</gene>
<dbReference type="PROSITE" id="PS50011">
    <property type="entry name" value="PROTEIN_KINASE_DOM"/>
    <property type="match status" value="1"/>
</dbReference>
<dbReference type="EC" id="2.7.11.1" evidence="7"/>
<dbReference type="GO" id="GO:0004674">
    <property type="term" value="F:protein serine/threonine kinase activity"/>
    <property type="evidence" value="ECO:0007669"/>
    <property type="project" value="UniProtKB-EC"/>
</dbReference>
<dbReference type="EMBL" id="SIHI01000071">
    <property type="protein sequence ID" value="TWT35097.1"/>
    <property type="molecule type" value="Genomic_DNA"/>
</dbReference>